<name>A0A3A1Y4G6_9GAMM</name>
<dbReference type="Proteomes" id="UP000265691">
    <property type="component" value="Unassembled WGS sequence"/>
</dbReference>
<accession>A0A3A1Y4G6</accession>
<reference evidence="2 3" key="1">
    <citation type="submission" date="2017-08" db="EMBL/GenBank/DDBJ databases">
        <title>Reclassification of Bisgaard taxon 37 and 44.</title>
        <authorList>
            <person name="Christensen H."/>
        </authorList>
    </citation>
    <scope>NUCLEOTIDE SEQUENCE [LARGE SCALE GENOMIC DNA]</scope>
    <source>
        <strain evidence="2 3">B96_3</strain>
    </source>
</reference>
<feature type="signal peptide" evidence="1">
    <location>
        <begin position="1"/>
        <end position="19"/>
    </location>
</feature>
<dbReference type="EMBL" id="NRHC01000061">
    <property type="protein sequence ID" value="RIY32290.1"/>
    <property type="molecule type" value="Genomic_DNA"/>
</dbReference>
<feature type="chain" id="PRO_5017470961" evidence="1">
    <location>
        <begin position="20"/>
        <end position="218"/>
    </location>
</feature>
<dbReference type="OrthoDB" id="5691307at2"/>
<evidence type="ECO:0000313" key="2">
    <source>
        <dbReference type="EMBL" id="RIY32290.1"/>
    </source>
</evidence>
<evidence type="ECO:0000256" key="1">
    <source>
        <dbReference type="SAM" id="SignalP"/>
    </source>
</evidence>
<evidence type="ECO:0000313" key="3">
    <source>
        <dbReference type="Proteomes" id="UP000265691"/>
    </source>
</evidence>
<gene>
    <name evidence="2" type="ORF">CKF54_05115</name>
</gene>
<protein>
    <submittedName>
        <fullName evidence="2">Uncharacterized protein</fullName>
    </submittedName>
</protein>
<dbReference type="AlphaFoldDB" id="A0A3A1Y4G6"/>
<proteinExistence type="predicted"/>
<keyword evidence="1" id="KW-0732">Signal</keyword>
<organism evidence="2 3">
    <name type="scientific">Psittacicella hinzii</name>
    <dbReference type="NCBI Taxonomy" id="2028575"/>
    <lineage>
        <taxon>Bacteria</taxon>
        <taxon>Pseudomonadati</taxon>
        <taxon>Pseudomonadota</taxon>
        <taxon>Gammaproteobacteria</taxon>
        <taxon>Pasteurellales</taxon>
        <taxon>Psittacicellaceae</taxon>
        <taxon>Psittacicella</taxon>
    </lineage>
</organism>
<dbReference type="RefSeq" id="WP_119525286.1">
    <property type="nucleotide sequence ID" value="NZ_NRHC01000061.1"/>
</dbReference>
<sequence length="218" mass="24973">MKKLLLTLLLGGMSLFAHANYNPNNDKLTTNQLIAQHKQLSNELGYVSELFDTFTKSVSTGANGRSMDLKYFLVLFSRYFMAPLNYNFTYSNNVYRADPTIDNIANLAETCLLLEDRGYQNIVDSSDLCFKLVMVYFIGGYTRDELQTLALMGSYFSVQEFSDMYSASQRALANADFDNLFSDVRKDFESDLPSKDYYLNSDETKYVERLFNIKLVSN</sequence>
<comment type="caution">
    <text evidence="2">The sequence shown here is derived from an EMBL/GenBank/DDBJ whole genome shotgun (WGS) entry which is preliminary data.</text>
</comment>
<keyword evidence="3" id="KW-1185">Reference proteome</keyword>